<proteinExistence type="predicted"/>
<dbReference type="InParanoid" id="B0XJ93"/>
<dbReference type="AlphaFoldDB" id="B0XJ93"/>
<evidence type="ECO:0000256" key="2">
    <source>
        <dbReference type="SAM" id="Phobius"/>
    </source>
</evidence>
<reference evidence="4" key="2">
    <citation type="submission" date="2021-02" db="UniProtKB">
        <authorList>
            <consortium name="EnsemblMetazoa"/>
        </authorList>
    </citation>
    <scope>IDENTIFICATION</scope>
    <source>
        <strain evidence="4">JHB</strain>
    </source>
</reference>
<dbReference type="STRING" id="7176.B0XJ93"/>
<keyword evidence="5" id="KW-1185">Reference proteome</keyword>
<gene>
    <name evidence="4" type="primary">6053671</name>
    <name evidence="3" type="ORF">CpipJ_CPIJ019486</name>
</gene>
<dbReference type="eggNOG" id="KOG0255">
    <property type="taxonomic scope" value="Eukaryota"/>
</dbReference>
<feature type="compositionally biased region" description="Low complexity" evidence="1">
    <location>
        <begin position="65"/>
        <end position="78"/>
    </location>
</feature>
<feature type="transmembrane region" description="Helical" evidence="2">
    <location>
        <begin position="32"/>
        <end position="52"/>
    </location>
</feature>
<dbReference type="OrthoDB" id="3936150at2759"/>
<evidence type="ECO:0000313" key="4">
    <source>
        <dbReference type="EnsemblMetazoa" id="CPIJ019486-PA"/>
    </source>
</evidence>
<evidence type="ECO:0000313" key="3">
    <source>
        <dbReference type="EMBL" id="EDS30088.1"/>
    </source>
</evidence>
<feature type="compositionally biased region" description="Basic and acidic residues" evidence="1">
    <location>
        <begin position="79"/>
        <end position="96"/>
    </location>
</feature>
<keyword evidence="2" id="KW-1133">Transmembrane helix</keyword>
<dbReference type="VEuPathDB" id="VectorBase:CQUJHB008519"/>
<dbReference type="VEuPathDB" id="VectorBase:CPIJ019486"/>
<dbReference type="Proteomes" id="UP000002320">
    <property type="component" value="Unassembled WGS sequence"/>
</dbReference>
<accession>B0XJ93</accession>
<feature type="transmembrane region" description="Helical" evidence="2">
    <location>
        <begin position="7"/>
        <end position="26"/>
    </location>
</feature>
<protein>
    <submittedName>
        <fullName evidence="3 4">Organic cation transporter</fullName>
    </submittedName>
</protein>
<sequence length="113" mass="12411">MRNLGVGAGNFAAGIALIIVPYLWLLEHTDQYLPITVMGVFSIIGGLSLIVLKDKLSQKHRQRQRSGSGSVSGSVVTRSTDDETRRIEKHFPRDQAENGISNIGFAQNESIFL</sequence>
<name>B0XJ93_CULQU</name>
<keyword evidence="2" id="KW-0812">Transmembrane</keyword>
<dbReference type="EnsemblMetazoa" id="CPIJ019486-RA">
    <property type="protein sequence ID" value="CPIJ019486-PA"/>
    <property type="gene ID" value="CPIJ019486"/>
</dbReference>
<keyword evidence="2" id="KW-0472">Membrane</keyword>
<dbReference type="EMBL" id="DS233459">
    <property type="protein sequence ID" value="EDS30088.1"/>
    <property type="molecule type" value="Genomic_DNA"/>
</dbReference>
<feature type="region of interest" description="Disordered" evidence="1">
    <location>
        <begin position="60"/>
        <end position="101"/>
    </location>
</feature>
<reference evidence="3" key="1">
    <citation type="submission" date="2007-03" db="EMBL/GenBank/DDBJ databases">
        <title>Annotation of Culex pipiens quinquefasciatus.</title>
        <authorList>
            <consortium name="The Broad Institute Genome Sequencing Platform"/>
            <person name="Atkinson P.W."/>
            <person name="Hemingway J."/>
            <person name="Christensen B.M."/>
            <person name="Higgs S."/>
            <person name="Kodira C."/>
            <person name="Hannick L."/>
            <person name="Megy K."/>
            <person name="O'Leary S."/>
            <person name="Pearson M."/>
            <person name="Haas B.J."/>
            <person name="Mauceli E."/>
            <person name="Wortman J.R."/>
            <person name="Lee N.H."/>
            <person name="Guigo R."/>
            <person name="Stanke M."/>
            <person name="Alvarado L."/>
            <person name="Amedeo P."/>
            <person name="Antoine C.H."/>
            <person name="Arensburger P."/>
            <person name="Bidwell S.L."/>
            <person name="Crawford M."/>
            <person name="Camaro F."/>
            <person name="Devon K."/>
            <person name="Engels R."/>
            <person name="Hammond M."/>
            <person name="Howarth C."/>
            <person name="Koehrsen M."/>
            <person name="Lawson D."/>
            <person name="Montgomery P."/>
            <person name="Nene V."/>
            <person name="Nusbaum C."/>
            <person name="Puiu D."/>
            <person name="Romero-Severson J."/>
            <person name="Severson D.W."/>
            <person name="Shumway M."/>
            <person name="Sisk P."/>
            <person name="Stolte C."/>
            <person name="Zeng Q."/>
            <person name="Eisenstadt E."/>
            <person name="Fraser-Liggett C."/>
            <person name="Strausberg R."/>
            <person name="Galagan J."/>
            <person name="Birren B."/>
            <person name="Collins F.H."/>
        </authorList>
    </citation>
    <scope>NUCLEOTIDE SEQUENCE [LARGE SCALE GENOMIC DNA]</scope>
    <source>
        <strain evidence="3">JHB</strain>
    </source>
</reference>
<dbReference type="HOGENOM" id="CLU_2135914_0_0_1"/>
<evidence type="ECO:0000313" key="5">
    <source>
        <dbReference type="Proteomes" id="UP000002320"/>
    </source>
</evidence>
<organism>
    <name type="scientific">Culex quinquefasciatus</name>
    <name type="common">Southern house mosquito</name>
    <name type="synonym">Culex pungens</name>
    <dbReference type="NCBI Taxonomy" id="7176"/>
    <lineage>
        <taxon>Eukaryota</taxon>
        <taxon>Metazoa</taxon>
        <taxon>Ecdysozoa</taxon>
        <taxon>Arthropoda</taxon>
        <taxon>Hexapoda</taxon>
        <taxon>Insecta</taxon>
        <taxon>Pterygota</taxon>
        <taxon>Neoptera</taxon>
        <taxon>Endopterygota</taxon>
        <taxon>Diptera</taxon>
        <taxon>Nematocera</taxon>
        <taxon>Culicoidea</taxon>
        <taxon>Culicidae</taxon>
        <taxon>Culicinae</taxon>
        <taxon>Culicini</taxon>
        <taxon>Culex</taxon>
        <taxon>Culex</taxon>
    </lineage>
</organism>
<evidence type="ECO:0000256" key="1">
    <source>
        <dbReference type="SAM" id="MobiDB-lite"/>
    </source>
</evidence>
<dbReference type="KEGG" id="cqu:CpipJ_CPIJ019486"/>